<evidence type="ECO:0000256" key="1">
    <source>
        <dbReference type="ARBA" id="ARBA00004123"/>
    </source>
</evidence>
<feature type="region of interest" description="Disordered" evidence="8">
    <location>
        <begin position="1380"/>
        <end position="1402"/>
    </location>
</feature>
<feature type="region of interest" description="Disordered" evidence="8">
    <location>
        <begin position="1532"/>
        <end position="1564"/>
    </location>
</feature>
<name>A0ABD2WLI2_9HYME</name>
<feature type="region of interest" description="Disordered" evidence="8">
    <location>
        <begin position="2247"/>
        <end position="2272"/>
    </location>
</feature>
<feature type="compositionally biased region" description="Basic and acidic residues" evidence="8">
    <location>
        <begin position="223"/>
        <end position="233"/>
    </location>
</feature>
<dbReference type="GO" id="GO:0005634">
    <property type="term" value="C:nucleus"/>
    <property type="evidence" value="ECO:0007669"/>
    <property type="project" value="UniProtKB-SubCell"/>
</dbReference>
<feature type="compositionally biased region" description="Basic residues" evidence="8">
    <location>
        <begin position="42"/>
        <end position="57"/>
    </location>
</feature>
<dbReference type="PROSITE" id="PS50157">
    <property type="entry name" value="ZINC_FINGER_C2H2_2"/>
    <property type="match status" value="3"/>
</dbReference>
<evidence type="ECO:0000256" key="3">
    <source>
        <dbReference type="ARBA" id="ARBA00022737"/>
    </source>
</evidence>
<feature type="region of interest" description="Disordered" evidence="8">
    <location>
        <begin position="924"/>
        <end position="952"/>
    </location>
</feature>
<feature type="compositionally biased region" description="Polar residues" evidence="8">
    <location>
        <begin position="202"/>
        <end position="213"/>
    </location>
</feature>
<feature type="region of interest" description="Disordered" evidence="8">
    <location>
        <begin position="1478"/>
        <end position="1513"/>
    </location>
</feature>
<keyword evidence="2" id="KW-0479">Metal-binding</keyword>
<feature type="region of interest" description="Disordered" evidence="8">
    <location>
        <begin position="1304"/>
        <end position="1358"/>
    </location>
</feature>
<feature type="region of interest" description="Disordered" evidence="8">
    <location>
        <begin position="1159"/>
        <end position="1180"/>
    </location>
</feature>
<gene>
    <name evidence="10" type="ORF">TKK_011755</name>
</gene>
<feature type="compositionally biased region" description="Low complexity" evidence="8">
    <location>
        <begin position="1488"/>
        <end position="1509"/>
    </location>
</feature>
<comment type="subcellular location">
    <subcellularLocation>
        <location evidence="1">Nucleus</location>
    </subcellularLocation>
</comment>
<dbReference type="PANTHER" id="PTHR24376">
    <property type="entry name" value="ZINC FINGER PROTEIN"/>
    <property type="match status" value="1"/>
</dbReference>
<dbReference type="GO" id="GO:0008270">
    <property type="term" value="F:zinc ion binding"/>
    <property type="evidence" value="ECO:0007669"/>
    <property type="project" value="UniProtKB-KW"/>
</dbReference>
<evidence type="ECO:0000256" key="2">
    <source>
        <dbReference type="ARBA" id="ARBA00022723"/>
    </source>
</evidence>
<feature type="compositionally biased region" description="Polar residues" evidence="8">
    <location>
        <begin position="30"/>
        <end position="41"/>
    </location>
</feature>
<keyword evidence="3" id="KW-0677">Repeat</keyword>
<feature type="domain" description="C2H2-type" evidence="9">
    <location>
        <begin position="2276"/>
        <end position="2305"/>
    </location>
</feature>
<dbReference type="PROSITE" id="PS00028">
    <property type="entry name" value="ZINC_FINGER_C2H2_1"/>
    <property type="match status" value="6"/>
</dbReference>
<dbReference type="Gene3D" id="3.30.160.60">
    <property type="entry name" value="Classic Zinc Finger"/>
    <property type="match status" value="1"/>
</dbReference>
<feature type="compositionally biased region" description="Low complexity" evidence="8">
    <location>
        <begin position="1315"/>
        <end position="1333"/>
    </location>
</feature>
<feature type="region of interest" description="Disordered" evidence="8">
    <location>
        <begin position="975"/>
        <end position="1003"/>
    </location>
</feature>
<keyword evidence="11" id="KW-1185">Reference proteome</keyword>
<feature type="region of interest" description="Disordered" evidence="8">
    <location>
        <begin position="694"/>
        <end position="798"/>
    </location>
</feature>
<evidence type="ECO:0000313" key="10">
    <source>
        <dbReference type="EMBL" id="KAL3393895.1"/>
    </source>
</evidence>
<reference evidence="10 11" key="1">
    <citation type="journal article" date="2024" name="bioRxiv">
        <title>A reference genome for Trichogramma kaykai: A tiny desert-dwelling parasitoid wasp with competing sex-ratio distorters.</title>
        <authorList>
            <person name="Culotta J."/>
            <person name="Lindsey A.R."/>
        </authorList>
    </citation>
    <scope>NUCLEOTIDE SEQUENCE [LARGE SCALE GENOMIC DNA]</scope>
    <source>
        <strain evidence="10 11">KSX58</strain>
    </source>
</reference>
<dbReference type="InterPro" id="IPR017956">
    <property type="entry name" value="AT_hook_DNA-bd_motif"/>
</dbReference>
<dbReference type="PANTHER" id="PTHR24376:SF216">
    <property type="entry name" value="ZINC FINGER PROTEIN 420-LIKE"/>
    <property type="match status" value="1"/>
</dbReference>
<organism evidence="10 11">
    <name type="scientific">Trichogramma kaykai</name>
    <dbReference type="NCBI Taxonomy" id="54128"/>
    <lineage>
        <taxon>Eukaryota</taxon>
        <taxon>Metazoa</taxon>
        <taxon>Ecdysozoa</taxon>
        <taxon>Arthropoda</taxon>
        <taxon>Hexapoda</taxon>
        <taxon>Insecta</taxon>
        <taxon>Pterygota</taxon>
        <taxon>Neoptera</taxon>
        <taxon>Endopterygota</taxon>
        <taxon>Hymenoptera</taxon>
        <taxon>Apocrita</taxon>
        <taxon>Proctotrupomorpha</taxon>
        <taxon>Chalcidoidea</taxon>
        <taxon>Trichogrammatidae</taxon>
        <taxon>Trichogramma</taxon>
    </lineage>
</organism>
<keyword evidence="5" id="KW-0862">Zinc</keyword>
<proteinExistence type="predicted"/>
<dbReference type="Proteomes" id="UP001627154">
    <property type="component" value="Unassembled WGS sequence"/>
</dbReference>
<feature type="region of interest" description="Disordered" evidence="8">
    <location>
        <begin position="297"/>
        <end position="321"/>
    </location>
</feature>
<feature type="compositionally biased region" description="Pro residues" evidence="8">
    <location>
        <begin position="934"/>
        <end position="949"/>
    </location>
</feature>
<evidence type="ECO:0000256" key="8">
    <source>
        <dbReference type="SAM" id="MobiDB-lite"/>
    </source>
</evidence>
<protein>
    <recommendedName>
        <fullName evidence="9">C2H2-type domain-containing protein</fullName>
    </recommendedName>
</protein>
<feature type="compositionally biased region" description="Acidic residues" evidence="8">
    <location>
        <begin position="1022"/>
        <end position="1037"/>
    </location>
</feature>
<evidence type="ECO:0000313" key="11">
    <source>
        <dbReference type="Proteomes" id="UP001627154"/>
    </source>
</evidence>
<accession>A0ABD2WLI2</accession>
<feature type="compositionally biased region" description="Low complexity" evidence="8">
    <location>
        <begin position="2253"/>
        <end position="2267"/>
    </location>
</feature>
<dbReference type="EMBL" id="JBJJXI010000095">
    <property type="protein sequence ID" value="KAL3393895.1"/>
    <property type="molecule type" value="Genomic_DNA"/>
</dbReference>
<feature type="domain" description="C2H2-type" evidence="9">
    <location>
        <begin position="1964"/>
        <end position="1988"/>
    </location>
</feature>
<dbReference type="SMART" id="SM00355">
    <property type="entry name" value="ZnF_C2H2"/>
    <property type="match status" value="9"/>
</dbReference>
<feature type="compositionally biased region" description="Polar residues" evidence="8">
    <location>
        <begin position="719"/>
        <end position="744"/>
    </location>
</feature>
<keyword evidence="6" id="KW-0539">Nucleus</keyword>
<feature type="region of interest" description="Disordered" evidence="8">
    <location>
        <begin position="1"/>
        <end position="70"/>
    </location>
</feature>
<feature type="compositionally biased region" description="Basic and acidic residues" evidence="8">
    <location>
        <begin position="975"/>
        <end position="990"/>
    </location>
</feature>
<feature type="region of interest" description="Disordered" evidence="8">
    <location>
        <begin position="1018"/>
        <end position="1056"/>
    </location>
</feature>
<feature type="compositionally biased region" description="Basic residues" evidence="8">
    <location>
        <begin position="708"/>
        <end position="717"/>
    </location>
</feature>
<keyword evidence="4 7" id="KW-0863">Zinc-finger</keyword>
<feature type="compositionally biased region" description="Basic residues" evidence="8">
    <location>
        <begin position="789"/>
        <end position="798"/>
    </location>
</feature>
<evidence type="ECO:0000256" key="6">
    <source>
        <dbReference type="ARBA" id="ARBA00023242"/>
    </source>
</evidence>
<dbReference type="InterPro" id="IPR013087">
    <property type="entry name" value="Znf_C2H2_type"/>
</dbReference>
<evidence type="ECO:0000256" key="4">
    <source>
        <dbReference type="ARBA" id="ARBA00022771"/>
    </source>
</evidence>
<feature type="compositionally biased region" description="Basic and acidic residues" evidence="8">
    <location>
        <begin position="303"/>
        <end position="321"/>
    </location>
</feature>
<feature type="compositionally biased region" description="Low complexity" evidence="8">
    <location>
        <begin position="1"/>
        <end position="17"/>
    </location>
</feature>
<feature type="domain" description="C2H2-type" evidence="9">
    <location>
        <begin position="2307"/>
        <end position="2334"/>
    </location>
</feature>
<comment type="caution">
    <text evidence="10">The sequence shown here is derived from an EMBL/GenBank/DDBJ whole genome shotgun (WGS) entry which is preliminary data.</text>
</comment>
<sequence length="2815" mass="314893">MSMSSCSMDSKCSSGGSRKNSISLDKPLQMESSSGSTVSNKLQHKKQRQKSRLKRPVSKPPNAIQKPLAGPKIKRQIINKFQQSVHLDNRVCVVILKRLEIKKRKDSCTGVIDAKLEDALSTSDTKEINDMEIRNKTLEEPKVSTVADVSLLSKNSDPKITKYQAVVRVERCKLSNHIITQKSQVNRNRRFSTSQGHDKSETFSNNKSLNKNIQGELCSKSGSHNERRTRSVEKFNSSNKEIRNERSISVSEHVMNSNILNNGEVNCGDVDTKKLKNNVESVNNCSVLSTNVSVSKNFDTNNEESKTECPHSDKKINNSKPFDKNNRLLNSCISGNRTTRQTILNNKTNIDDQSTVSSLNSSVSNEPEKQTTLNVIANKVQRLKKFIQKKFKQDDQKEKCDTFHNSDCSQNLEIKEQVDNTTDGSLKNISFEQIDNAKSSTITENHRPQADSCQDNSDEKQQVTLKIFDPSLNVPALLTNIHSEIEESKGDESATDNFLSDSINEKESEESSAVIVENKIITRRHSAEIINNQQEKNSEIGVSENVVKDNSFTKDDKIDNLSESNGDLAKSDCKIFADDSLPNDSIEKMKIVTEQQKVPLVKNIETAEPKISPKKRGRPPRLNNVANTLKINIKSGDNEIIKTFEKNAIENDRTKSITENNEANKSTSVNTSENIVKVVKKRGRPPSLHKLKLLNNTLNKSSDDSVTPKKRGRKKKIFASSNLDNSCKSESENESLINKNSNTLPIGVDTDKPKRRGRKPKHLLEYESSHLSDSTSTEQAEDTEPEKVVKKKRGRKPWKHLIAKNKDDRTNTIKPNGIRKIKNGFVVKKLQNHLKLVNGVVFPKRRGRKPQWLKDQEARLRELQETNKAPSADDSKTRYVGEAPQLQALPEKGGKKLKQLKNWKLSKYNKIYKNKLVPIADNVNIVKRKRGRPPKNPGPPSPSSAPPAPIILAPGERPVLKLPPYLQKLADYRDRQLKKQEQQRERERAKLAKKQKKIADSRPEGAFESAFLNFLRTQREEREDDDESDDDSDDDSDATANSQQSHRFRTNGRRYDTDDMINNDVSECVEDLVTTVAGDQAEMARRQDRINKITFPSEIVTSTHVSDIFAETAIILEKMGPDTSESMTNSEDSAAQEVVKDRHHKLLLGLKKKCEENLTKRQEQDDAYNSGMSDDTDSDQNLADRLTTLGQEDGVDAVSPLVQDHERNFDDKLSKSVDLSKLREHRIVMRISRTSDNMHIIAPSNISLVPMRDEIEADEEEENLIAIDPSQLYPDQLPPTVNGDLNKFIGNDLNSVQPLKEVKITPKGSDHGYGSSNRVPSESPASSSGGNSSTRLADIDESLKPRKRGRPRKYPIFTESELMAKQMAAAASSAMSSTTVVSQQQQVPPQHLQQQQQQQQQPTLIGPAQIVFTVSPAPNTSDPPPLVPIESSAQILFNGAARLPSPGRDQPLFEPVESIVVQPKSTKISSATTEALKAFRKRKREDPTAAASSTTTTSTSASSATTSSSNPNVPSILAEFVKTRQNALANEISTNERMNGELHTATFDQQADKRRRLSEGSEDSNKYGITKELVVQLRKIDETDQLQQAAVVAPQPRPKGKPRILHEEHYKPPMDHYKLALEHNNNHRKNGQTSNVVLSHALPINPQLLSSESPQAQAMSAAKAPAQPLLMVVPPTQSVQQQQVAGPVQATAQVQAQAQGLPPPQQFCILFIPDTMYNSETSLSKDAQPTATLVNFQPVPDAEMPTANKQQLIFNSPTPTTPTIGMNGFINSAPTKVAKSLEQTTSPTKGSYTCNICVELVEVLSRLESDLSMEEDKTNICCPYCSITCHPMIRMEHHLTQEHLRCENDQQCQYSIGSRARMAQHNLSPDRTTYFQASLKCRSCYLVHGSVQELNEHVKQKHKILVRFNNGFNRHLLMQCPADCVCRVGLRQGASSQQRQAMIKRCPNAMRRLEKVESAGYEVYSCTICQNTYMHKMEVIEHLQTTHTVACKFTCPRCLFCFRTRHLLDVHQCCGITIAGKEKLLNVAILPVNVAAAVQEQDKELEQLQAAAAAAAAASSGKNGMRRRNGVNGQVLEAAKRPKIINMIGGKHRKRACPKCQKRIAYRKSLHDHIADHLAHVEKGPRVLALELLKMYIDGLTDMPRLEELRKMLMGHYDNDGMSLVEIVTIEEEELTPEEKIALEREEAREAAAVANIQSGREETVECSKCRSSFKRPVSIDPYIRSSLRQLPDPLCEVCDPLPKTRGRKAAALNSSQQQQHQSLSNSPTTTDNGPYACGGCTEQFTSATDMEAHCRLTFHSTAHTIYVCEQCKRCFSTSETLELHKASHETTETSSSEIIAAVESIADHEDQSAASVSLNREDSLNDLSKLQDLSDNRESQEEDFKLLECFICHELCSSSVSLKNHLKREHGRKAFICLCCNELIVDVTEIRHMIDAHIKSNFKSHLMFDDKTEEQAQQQLEAQLLSNVTSEEEVTPKDVEELVQLLGKERLQSLMVYHDFEGKSCNAVMCCHICPNYLASRDTCRYHYVWEHDITCLLCDEEFRVKESGYQHKVTKHTSISGYLWCIQRLCSSIVMGLNLDPSLPSHSLAQMVLSKVNFMDVNAPFSEINLLPTTMDLTSDKSDTVSESLVVLSEDQLPDSGNVIEVTVGRDESDDELLNMLSLSPNYETCTNNRGIENPMVDQIQATPPQTPIPTAQVPSSPLVDTYLSTGVCKYKPANGTGEESEVLVVTDEDLVKYKNDIDALCSRICNEHATFGWLETRELLTKYFREKERETLAKLAAPIDSTNNIITESSLSLTETDQVLTINNKVIR</sequence>
<feature type="region of interest" description="Disordered" evidence="8">
    <location>
        <begin position="187"/>
        <end position="246"/>
    </location>
</feature>
<evidence type="ECO:0000259" key="9">
    <source>
        <dbReference type="PROSITE" id="PS50157"/>
    </source>
</evidence>
<evidence type="ECO:0000256" key="7">
    <source>
        <dbReference type="PROSITE-ProRule" id="PRU00042"/>
    </source>
</evidence>
<evidence type="ECO:0000256" key="5">
    <source>
        <dbReference type="ARBA" id="ARBA00022833"/>
    </source>
</evidence>
<dbReference type="SMART" id="SM00384">
    <property type="entry name" value="AT_hook"/>
    <property type="match status" value="6"/>
</dbReference>